<sequence length="74" mass="7733">MAHGGPSRAGAGADNGRYGLLPLLHPTDAVGNIYSCYLKAYRNDSNGARAPWSRVKGSAPASHRAPPFRESAAP</sequence>
<evidence type="ECO:0000313" key="3">
    <source>
        <dbReference type="Proteomes" id="UP000299102"/>
    </source>
</evidence>
<keyword evidence="3" id="KW-1185">Reference proteome</keyword>
<proteinExistence type="predicted"/>
<evidence type="ECO:0000313" key="2">
    <source>
        <dbReference type="EMBL" id="GBP75386.1"/>
    </source>
</evidence>
<accession>A0A4C1YGU5</accession>
<dbReference type="Proteomes" id="UP000299102">
    <property type="component" value="Unassembled WGS sequence"/>
</dbReference>
<gene>
    <name evidence="2" type="ORF">EVAR_34753_1</name>
</gene>
<feature type="region of interest" description="Disordered" evidence="1">
    <location>
        <begin position="48"/>
        <end position="74"/>
    </location>
</feature>
<reference evidence="2 3" key="1">
    <citation type="journal article" date="2019" name="Commun. Biol.">
        <title>The bagworm genome reveals a unique fibroin gene that provides high tensile strength.</title>
        <authorList>
            <person name="Kono N."/>
            <person name="Nakamura H."/>
            <person name="Ohtoshi R."/>
            <person name="Tomita M."/>
            <person name="Numata K."/>
            <person name="Arakawa K."/>
        </authorList>
    </citation>
    <scope>NUCLEOTIDE SEQUENCE [LARGE SCALE GENOMIC DNA]</scope>
</reference>
<dbReference type="EMBL" id="BGZK01001247">
    <property type="protein sequence ID" value="GBP75386.1"/>
    <property type="molecule type" value="Genomic_DNA"/>
</dbReference>
<organism evidence="2 3">
    <name type="scientific">Eumeta variegata</name>
    <name type="common">Bagworm moth</name>
    <name type="synonym">Eumeta japonica</name>
    <dbReference type="NCBI Taxonomy" id="151549"/>
    <lineage>
        <taxon>Eukaryota</taxon>
        <taxon>Metazoa</taxon>
        <taxon>Ecdysozoa</taxon>
        <taxon>Arthropoda</taxon>
        <taxon>Hexapoda</taxon>
        <taxon>Insecta</taxon>
        <taxon>Pterygota</taxon>
        <taxon>Neoptera</taxon>
        <taxon>Endopterygota</taxon>
        <taxon>Lepidoptera</taxon>
        <taxon>Glossata</taxon>
        <taxon>Ditrysia</taxon>
        <taxon>Tineoidea</taxon>
        <taxon>Psychidae</taxon>
        <taxon>Oiketicinae</taxon>
        <taxon>Eumeta</taxon>
    </lineage>
</organism>
<name>A0A4C1YGU5_EUMVA</name>
<evidence type="ECO:0000256" key="1">
    <source>
        <dbReference type="SAM" id="MobiDB-lite"/>
    </source>
</evidence>
<dbReference type="AlphaFoldDB" id="A0A4C1YGU5"/>
<protein>
    <submittedName>
        <fullName evidence="2">Uncharacterized protein</fullName>
    </submittedName>
</protein>
<comment type="caution">
    <text evidence="2">The sequence shown here is derived from an EMBL/GenBank/DDBJ whole genome shotgun (WGS) entry which is preliminary data.</text>
</comment>